<dbReference type="PROSITE" id="PS50212">
    <property type="entry name" value="RASGEF_NTER"/>
    <property type="match status" value="1"/>
</dbReference>
<keyword evidence="1 2" id="KW-0344">Guanine-nucleotide releasing factor</keyword>
<dbReference type="InterPro" id="IPR001895">
    <property type="entry name" value="RASGEF_cat_dom"/>
</dbReference>
<feature type="region of interest" description="Disordered" evidence="3">
    <location>
        <begin position="169"/>
        <end position="194"/>
    </location>
</feature>
<proteinExistence type="predicted"/>
<dbReference type="SUPFAM" id="SSF48366">
    <property type="entry name" value="Ras GEF"/>
    <property type="match status" value="1"/>
</dbReference>
<evidence type="ECO:0000256" key="3">
    <source>
        <dbReference type="SAM" id="MobiDB-lite"/>
    </source>
</evidence>
<protein>
    <submittedName>
        <fullName evidence="6">Ras GEF</fullName>
    </submittedName>
</protein>
<feature type="region of interest" description="Disordered" evidence="3">
    <location>
        <begin position="850"/>
        <end position="893"/>
    </location>
</feature>
<reference evidence="6 7" key="1">
    <citation type="journal article" date="2018" name="IMA Fungus">
        <title>IMA Genome-F 9: Draft genome sequence of Annulohypoxylon stygium, Aspergillus mulundensis, Berkeleyomyces basicola (syn. Thielaviopsis basicola), Ceratocystis smalleyi, two Cercospora beticola strains, Coleophoma cylindrospora, Fusarium fracticaudum, Phialophora cf. hyalina, and Morchella septimelata.</title>
        <authorList>
            <person name="Wingfield B.D."/>
            <person name="Bills G.F."/>
            <person name="Dong Y."/>
            <person name="Huang W."/>
            <person name="Nel W.J."/>
            <person name="Swalarsk-Parry B.S."/>
            <person name="Vaghefi N."/>
            <person name="Wilken P.M."/>
            <person name="An Z."/>
            <person name="de Beer Z.W."/>
            <person name="De Vos L."/>
            <person name="Chen L."/>
            <person name="Duong T.A."/>
            <person name="Gao Y."/>
            <person name="Hammerbacher A."/>
            <person name="Kikkert J.R."/>
            <person name="Li Y."/>
            <person name="Li H."/>
            <person name="Li K."/>
            <person name="Li Q."/>
            <person name="Liu X."/>
            <person name="Ma X."/>
            <person name="Naidoo K."/>
            <person name="Pethybridge S.J."/>
            <person name="Sun J."/>
            <person name="Steenkamp E.T."/>
            <person name="van der Nest M.A."/>
            <person name="van Wyk S."/>
            <person name="Wingfield M.J."/>
            <person name="Xiong C."/>
            <person name="Yue Q."/>
            <person name="Zhang X."/>
        </authorList>
    </citation>
    <scope>NUCLEOTIDE SEQUENCE [LARGE SCALE GENOMIC DNA]</scope>
    <source>
        <strain evidence="6 7">BP 5553</strain>
    </source>
</reference>
<comment type="caution">
    <text evidence="6">The sequence shown here is derived from an EMBL/GenBank/DDBJ whole genome shotgun (WGS) entry which is preliminary data.</text>
</comment>
<dbReference type="CDD" id="cd06224">
    <property type="entry name" value="REM"/>
    <property type="match status" value="1"/>
</dbReference>
<evidence type="ECO:0000259" key="5">
    <source>
        <dbReference type="PROSITE" id="PS50212"/>
    </source>
</evidence>
<sequence>MEAATLVQEVRSSSPTPESLRQRQRDRLSPRGRFAKSPRIATTVRDMEGSRPLMNGVTLWPAPRSKTVTSRSPEQVRKRQLQNGLRKENSVDRRARRDLEEAKAQDISITPDGGSAGREGRQFTVAKVGNNGRIYLRPTIRPANQRYQQPSFVFPITPPSTAGLDVLLSPRDGDETQRNSESIPTRSPALPATPTARVARDLKSPPIQTAPQHKPPSTRQERALSYSTIDENSVVLDSDSGAFRVVIERPGNMAKAPAPFLGIPTLEVPIPSYKLGTPRFSARGTAMLRSSCQTATDDLRSSVFSSQRDPNSRRPTRILSRRHSDASWQPHFDRVISNAPEPFDLSIPPSGVVRQRGPIGPEMFDSLTFKPACDHPSLVRYSLGGGIRAATPARIVAEITSPTFVDYDLLSDFFLTFRSFLDTSDLLHMLIARLKWALTRDDEVGAVVRVRTFVAIRHWILNYFLDDYVVDYELRKSFCELLNNFEGDVSLDAERAKVPRKILGELKKCWRRVCALYWDGPEFDTDLRSDVLISPGGVAGSRNPALDPSFWVNGPPQIEEGVIEQDTFGEREWSSVEDHKLFADVSRPGHLGDAARPQYTQITQQAESQPEPPLSPTSMVSEDFVSCSFPSRARIIGTANHPGAHPVPTSSIHDHPPPVALTPKALTGKRVRSTHAHKRSGSFSDSFRDNRTLEQPVPKAIYQTTELFVNLPYSGNLVRGNLFPPGQAFVDAVAPSTPADVNHKAALFSSATRAQKGPGAMSGPGMKKLLSSVRRALSTRTGGAQNSNASPTQGSFPHIPPLGVRGATMNRLPGTAVVPQARPRNMGGKAPMRIDLLGAEIAEDFKKAVEEEAEAEAANQGLGEARSDDSSQNHVGRQYSSMTSDTTLEPLVAKPDDRTALVSGMTNGSKSIVIVDDTIASGDPSMKAVLPMNPSVDTFADAFLQQSGGPTPPSTPPEAPFGTPRRSSHLLGQHTRNRSVSLEGNSFVESLNQPRDDDHFRSPRSVGMSSIHAQGHPLRSKKSLSLRRYASYHSGIAQLRSEKSFDATTFSGSEEPERLSHPVVPRPLRVLRRRPGGDLRAVVNVGDLNSQPLRRPMSTGSLTTYSDSVRSSYALRESSVYVDVISAGHDQAAQKSQTFSLGALAEASQNRRASLVSTHSSQPIMSPSFEKEAQLLAQIPDDANDDGGVESALLKLEGKYEQRNSDASSRSYVGDFADRGGSFGVRPLDVSPPFPRDDAVKAERRRQRHEQVMDSSLPQATRSVSTHRPQQHSSGEELKPTVYQPPGVQVNVAETSPRSAASYNSIPILERGLLDHVRDPSPRAMRDWSQRSILRDPSGDRVGSNDHAIESSHENSFDFIDMTDSLKDVAGGDTVPNNKSIDESFLNSESDDRSDLSSELSIEMVSRTEYTERESTSTLTFPTVHPGTIVKEISTPSYGLGHPPSPPITLTQALRLSPTMGNIQWSTQAQLQRDPNSLPPTPEFTPTMDGTNQDFTVDRGATPSIDPLRSHIIAEPSRKTSIHLPFVLAFDSGILAQQFTLIEKDALNEIDWKDLIEMHWKDATSEPRSWVDFLRTSEPRGVEVVIARFNLVVKWAISECVLTENLEERVRTISKLIHIAAHCRKYRNFATMTQLTVALTSEELARLTNTWASVPADDKQTLKQLEALVSPTSNFHSMRAEMEGSGADQGCIPFVGIYTHDLLTNSERPSQIASTPTTEPLVNFERCRADATIVKNLLRLLEASHLYRFLPIEGITERCLWMAALSDEEIIKYGRIIQA</sequence>
<dbReference type="InterPro" id="IPR000651">
    <property type="entry name" value="Ras-like_Gua-exchang_fac_N"/>
</dbReference>
<dbReference type="RefSeq" id="XP_031873937.1">
    <property type="nucleotide sequence ID" value="XM_032009883.1"/>
</dbReference>
<feature type="region of interest" description="Disordered" evidence="3">
    <location>
        <begin position="668"/>
        <end position="690"/>
    </location>
</feature>
<feature type="compositionally biased region" description="Polar residues" evidence="3">
    <location>
        <begin position="872"/>
        <end position="887"/>
    </location>
</feature>
<dbReference type="InterPro" id="IPR023578">
    <property type="entry name" value="Ras_GEF_dom_sf"/>
</dbReference>
<feature type="compositionally biased region" description="Basic and acidic residues" evidence="3">
    <location>
        <begin position="20"/>
        <end position="29"/>
    </location>
</feature>
<feature type="region of interest" description="Disordered" evidence="3">
    <location>
        <begin position="775"/>
        <end position="808"/>
    </location>
</feature>
<dbReference type="GO" id="GO:0005886">
    <property type="term" value="C:plasma membrane"/>
    <property type="evidence" value="ECO:0007669"/>
    <property type="project" value="TreeGrafter"/>
</dbReference>
<feature type="domain" description="N-terminal Ras-GEF" evidence="5">
    <location>
        <begin position="383"/>
        <end position="507"/>
    </location>
</feature>
<feature type="compositionally biased region" description="Polar residues" evidence="3">
    <location>
        <begin position="778"/>
        <end position="795"/>
    </location>
</feature>
<dbReference type="STRING" id="2656787.A0A370U0I1"/>
<feature type="region of interest" description="Disordered" evidence="3">
    <location>
        <begin position="1370"/>
        <end position="1399"/>
    </location>
</feature>
<evidence type="ECO:0000256" key="1">
    <source>
        <dbReference type="ARBA" id="ARBA00022658"/>
    </source>
</evidence>
<accession>A0A370U0I1</accession>
<organism evidence="6 7">
    <name type="scientific">Venustampulla echinocandica</name>
    <dbReference type="NCBI Taxonomy" id="2656787"/>
    <lineage>
        <taxon>Eukaryota</taxon>
        <taxon>Fungi</taxon>
        <taxon>Dikarya</taxon>
        <taxon>Ascomycota</taxon>
        <taxon>Pezizomycotina</taxon>
        <taxon>Leotiomycetes</taxon>
        <taxon>Helotiales</taxon>
        <taxon>Pleuroascaceae</taxon>
        <taxon>Venustampulla</taxon>
    </lineage>
</organism>
<dbReference type="SMART" id="SM00147">
    <property type="entry name" value="RasGEF"/>
    <property type="match status" value="1"/>
</dbReference>
<dbReference type="GO" id="GO:0005085">
    <property type="term" value="F:guanyl-nucleotide exchange factor activity"/>
    <property type="evidence" value="ECO:0007669"/>
    <property type="project" value="UniProtKB-KW"/>
</dbReference>
<dbReference type="InterPro" id="IPR036964">
    <property type="entry name" value="RASGEF_cat_dom_sf"/>
</dbReference>
<feature type="region of interest" description="Disordered" evidence="3">
    <location>
        <begin position="1319"/>
        <end position="1345"/>
    </location>
</feature>
<feature type="compositionally biased region" description="Polar residues" evidence="3">
    <location>
        <begin position="10"/>
        <end position="19"/>
    </location>
</feature>
<dbReference type="OrthoDB" id="10254377at2759"/>
<dbReference type="GO" id="GO:0007265">
    <property type="term" value="P:Ras protein signal transduction"/>
    <property type="evidence" value="ECO:0007669"/>
    <property type="project" value="TreeGrafter"/>
</dbReference>
<dbReference type="PANTHER" id="PTHR23113:SF363">
    <property type="entry name" value="PROTEIN SON OF SEVENLESS"/>
    <property type="match status" value="1"/>
</dbReference>
<keyword evidence="7" id="KW-1185">Reference proteome</keyword>
<dbReference type="PANTHER" id="PTHR23113">
    <property type="entry name" value="GUANINE NUCLEOTIDE EXCHANGE FACTOR"/>
    <property type="match status" value="1"/>
</dbReference>
<dbReference type="EMBL" id="NPIC01000001">
    <property type="protein sequence ID" value="RDL41281.1"/>
    <property type="molecule type" value="Genomic_DNA"/>
</dbReference>
<evidence type="ECO:0000256" key="2">
    <source>
        <dbReference type="PROSITE-ProRule" id="PRU00168"/>
    </source>
</evidence>
<dbReference type="Pfam" id="PF00617">
    <property type="entry name" value="RasGEF"/>
    <property type="match status" value="1"/>
</dbReference>
<feature type="region of interest" description="Disordered" evidence="3">
    <location>
        <begin position="944"/>
        <end position="1022"/>
    </location>
</feature>
<dbReference type="InterPro" id="IPR008937">
    <property type="entry name" value="Ras-like_GEF"/>
</dbReference>
<dbReference type="GeneID" id="43594109"/>
<feature type="compositionally biased region" description="Polar residues" evidence="3">
    <location>
        <begin position="978"/>
        <end position="993"/>
    </location>
</feature>
<dbReference type="PROSITE" id="PS50009">
    <property type="entry name" value="RASGEF_CAT"/>
    <property type="match status" value="1"/>
</dbReference>
<name>A0A370U0I1_9HELO</name>
<feature type="domain" description="Ras-GEF" evidence="4">
    <location>
        <begin position="1531"/>
        <end position="1774"/>
    </location>
</feature>
<dbReference type="Pfam" id="PF00618">
    <property type="entry name" value="RasGEF_N"/>
    <property type="match status" value="1"/>
</dbReference>
<dbReference type="Gene3D" id="1.10.840.10">
    <property type="entry name" value="Ras guanine-nucleotide exchange factors catalytic domain"/>
    <property type="match status" value="1"/>
</dbReference>
<dbReference type="SMART" id="SM00229">
    <property type="entry name" value="RasGEFN"/>
    <property type="match status" value="1"/>
</dbReference>
<feature type="compositionally biased region" description="Polar residues" evidence="3">
    <location>
        <begin position="1253"/>
        <end position="1273"/>
    </location>
</feature>
<gene>
    <name evidence="6" type="ORF">BP5553_01260</name>
</gene>
<evidence type="ECO:0000259" key="4">
    <source>
        <dbReference type="PROSITE" id="PS50009"/>
    </source>
</evidence>
<feature type="region of interest" description="Disordered" evidence="3">
    <location>
        <begin position="1227"/>
        <end position="1283"/>
    </location>
</feature>
<feature type="compositionally biased region" description="Pro residues" evidence="3">
    <location>
        <begin position="950"/>
        <end position="959"/>
    </location>
</feature>
<dbReference type="Gene3D" id="1.20.870.10">
    <property type="entry name" value="Son of sevenless (SoS) protein Chain: S domain 1"/>
    <property type="match status" value="1"/>
</dbReference>
<feature type="region of interest" description="Disordered" evidence="3">
    <location>
        <begin position="1"/>
        <end position="93"/>
    </location>
</feature>
<feature type="compositionally biased region" description="Basic residues" evidence="3">
    <location>
        <begin position="668"/>
        <end position="680"/>
    </location>
</feature>
<evidence type="ECO:0000313" key="6">
    <source>
        <dbReference type="EMBL" id="RDL41281.1"/>
    </source>
</evidence>
<evidence type="ECO:0000313" key="7">
    <source>
        <dbReference type="Proteomes" id="UP000254866"/>
    </source>
</evidence>
<dbReference type="Proteomes" id="UP000254866">
    <property type="component" value="Unassembled WGS sequence"/>
</dbReference>